<gene>
    <name evidence="2" type="ORF">SAMN05421579_12015</name>
</gene>
<proteinExistence type="predicted"/>
<keyword evidence="3" id="KW-1185">Reference proteome</keyword>
<protein>
    <recommendedName>
        <fullName evidence="4">Transposase</fullName>
    </recommendedName>
</protein>
<feature type="region of interest" description="Disordered" evidence="1">
    <location>
        <begin position="51"/>
        <end position="77"/>
    </location>
</feature>
<organism evidence="2 3">
    <name type="scientific">Xenorhabdus japonica</name>
    <dbReference type="NCBI Taxonomy" id="53341"/>
    <lineage>
        <taxon>Bacteria</taxon>
        <taxon>Pseudomonadati</taxon>
        <taxon>Pseudomonadota</taxon>
        <taxon>Gammaproteobacteria</taxon>
        <taxon>Enterobacterales</taxon>
        <taxon>Morganellaceae</taxon>
        <taxon>Xenorhabdus</taxon>
    </lineage>
</organism>
<sequence length="181" mass="20309">MHSRRQAAAYPLRQGSSRFVPRPGSYTRLSPVVSLPGSAISAPLESVLRQKRDGRAPILRSPDTATPTAGADTGRDVTPLYQPHSGRHFKMVCYYGFLANRKRGTLLPRVYKVLEMEVRTKPVKPGFAVLMKGFLGTVPYQCLLCGNRLRFAGTQRGLRAAELLSERLHRMERKRWLQTSS</sequence>
<evidence type="ECO:0000256" key="1">
    <source>
        <dbReference type="SAM" id="MobiDB-lite"/>
    </source>
</evidence>
<name>A0A1I5BLK5_9GAMM</name>
<accession>A0A1I5BLK5</accession>
<evidence type="ECO:0008006" key="4">
    <source>
        <dbReference type="Google" id="ProtNLM"/>
    </source>
</evidence>
<dbReference type="STRING" id="53341.SAMN05421579_12015"/>
<reference evidence="3" key="1">
    <citation type="submission" date="2016-10" db="EMBL/GenBank/DDBJ databases">
        <authorList>
            <person name="Varghese N."/>
            <person name="Submissions S."/>
        </authorList>
    </citation>
    <scope>NUCLEOTIDE SEQUENCE [LARGE SCALE GENOMIC DNA]</scope>
    <source>
        <strain evidence="3">DSM 16522</strain>
    </source>
</reference>
<dbReference type="Proteomes" id="UP000199011">
    <property type="component" value="Unassembled WGS sequence"/>
</dbReference>
<evidence type="ECO:0000313" key="2">
    <source>
        <dbReference type="EMBL" id="SFN75510.1"/>
    </source>
</evidence>
<dbReference type="AlphaFoldDB" id="A0A1I5BLK5"/>
<dbReference type="EMBL" id="FOVO01000020">
    <property type="protein sequence ID" value="SFN75510.1"/>
    <property type="molecule type" value="Genomic_DNA"/>
</dbReference>
<evidence type="ECO:0000313" key="3">
    <source>
        <dbReference type="Proteomes" id="UP000199011"/>
    </source>
</evidence>
<feature type="compositionally biased region" description="Low complexity" evidence="1">
    <location>
        <begin position="62"/>
        <end position="72"/>
    </location>
</feature>